<dbReference type="OrthoDB" id="7058586at2"/>
<dbReference type="Proteomes" id="UP000057737">
    <property type="component" value="Unassembled WGS sequence"/>
</dbReference>
<proteinExistence type="predicted"/>
<evidence type="ECO:0008006" key="3">
    <source>
        <dbReference type="Google" id="ProtNLM"/>
    </source>
</evidence>
<sequence length="157" mass="16996">MRVDEVTPNVDSAALLAGAQFIDAFRIATTNPDLDARHATEAMVARQPRWAELLIALRNFLMAPLGLKTSGAAEGTAHGMIGIFPVVSETPERLVAGFNDKHLDFRLVVDVAAAGAARNVTATTLVLTHNWFGRVYLAVILPFHRLIVPAMLRKVGD</sequence>
<dbReference type="InterPro" id="IPR021295">
    <property type="entry name" value="DUF2867"/>
</dbReference>
<keyword evidence="2" id="KW-1185">Reference proteome</keyword>
<dbReference type="RefSeq" id="WP_066505055.1">
    <property type="nucleotide sequence ID" value="NZ_LNCU01000041.1"/>
</dbReference>
<protein>
    <recommendedName>
        <fullName evidence="3">DUF2867 domain-containing protein</fullName>
    </recommendedName>
</protein>
<gene>
    <name evidence="1" type="ORF">AS156_38315</name>
</gene>
<name>A0A109JYQ1_9BRAD</name>
<comment type="caution">
    <text evidence="1">The sequence shown here is derived from an EMBL/GenBank/DDBJ whole genome shotgun (WGS) entry which is preliminary data.</text>
</comment>
<dbReference type="EMBL" id="LNCU01000041">
    <property type="protein sequence ID" value="KWV57578.1"/>
    <property type="molecule type" value="Genomic_DNA"/>
</dbReference>
<accession>A0A109JYQ1</accession>
<evidence type="ECO:0000313" key="1">
    <source>
        <dbReference type="EMBL" id="KWV57578.1"/>
    </source>
</evidence>
<evidence type="ECO:0000313" key="2">
    <source>
        <dbReference type="Proteomes" id="UP000057737"/>
    </source>
</evidence>
<reference evidence="1 2" key="1">
    <citation type="submission" date="2015-11" db="EMBL/GenBank/DDBJ databases">
        <title>Draft Genome Sequence of the Strain BR 10303 (Bradyrhizobium sp.) isolated from nodules of Centrolobium paraense.</title>
        <authorList>
            <person name="Zelli J.E."/>
            <person name="Simoes-Araujo J.L."/>
            <person name="Barauna A.C."/>
            <person name="Silva K."/>
        </authorList>
    </citation>
    <scope>NUCLEOTIDE SEQUENCE [LARGE SCALE GENOMIC DNA]</scope>
    <source>
        <strain evidence="1 2">BR 10303</strain>
    </source>
</reference>
<dbReference type="AlphaFoldDB" id="A0A109JYQ1"/>
<organism evidence="1 2">
    <name type="scientific">Bradyrhizobium macuxiense</name>
    <dbReference type="NCBI Taxonomy" id="1755647"/>
    <lineage>
        <taxon>Bacteria</taxon>
        <taxon>Pseudomonadati</taxon>
        <taxon>Pseudomonadota</taxon>
        <taxon>Alphaproteobacteria</taxon>
        <taxon>Hyphomicrobiales</taxon>
        <taxon>Nitrobacteraceae</taxon>
        <taxon>Bradyrhizobium</taxon>
    </lineage>
</organism>
<dbReference type="Pfam" id="PF11066">
    <property type="entry name" value="DUF2867"/>
    <property type="match status" value="1"/>
</dbReference>